<dbReference type="Proteomes" id="UP000507245">
    <property type="component" value="Unassembled WGS sequence"/>
</dbReference>
<accession>A0A6J5WN36</accession>
<proteinExistence type="predicted"/>
<protein>
    <recommendedName>
        <fullName evidence="2">Transposase (putative) gypsy type domain-containing protein</fullName>
    </recommendedName>
</protein>
<dbReference type="EMBL" id="CAEKKB010000003">
    <property type="protein sequence ID" value="CAB4303206.1"/>
    <property type="molecule type" value="Genomic_DNA"/>
</dbReference>
<dbReference type="InterPro" id="IPR007321">
    <property type="entry name" value="Transposase_28"/>
</dbReference>
<feature type="region of interest" description="Disordered" evidence="1">
    <location>
        <begin position="29"/>
        <end position="56"/>
    </location>
</feature>
<evidence type="ECO:0000313" key="4">
    <source>
        <dbReference type="Proteomes" id="UP000507245"/>
    </source>
</evidence>
<gene>
    <name evidence="3" type="ORF">ORAREDHAP_LOCUS19247</name>
</gene>
<dbReference type="AlphaFoldDB" id="A0A6J5WN36"/>
<evidence type="ECO:0000256" key="1">
    <source>
        <dbReference type="SAM" id="MobiDB-lite"/>
    </source>
</evidence>
<evidence type="ECO:0000259" key="2">
    <source>
        <dbReference type="Pfam" id="PF04195"/>
    </source>
</evidence>
<dbReference type="OrthoDB" id="1750920at2759"/>
<evidence type="ECO:0000313" key="3">
    <source>
        <dbReference type="EMBL" id="CAB4303206.1"/>
    </source>
</evidence>
<dbReference type="Pfam" id="PF04195">
    <property type="entry name" value="Transposase_28"/>
    <property type="match status" value="1"/>
</dbReference>
<name>A0A6J5WN36_PRUAR</name>
<reference evidence="4" key="1">
    <citation type="journal article" date="2020" name="Genome Biol.">
        <title>Gamete binning: chromosome-level and haplotype-resolved genome assembly enabled by high-throughput single-cell sequencing of gamete genomes.</title>
        <authorList>
            <person name="Campoy J.A."/>
            <person name="Sun H."/>
            <person name="Goel M."/>
            <person name="Jiao W.-B."/>
            <person name="Folz-Donahue K."/>
            <person name="Wang N."/>
            <person name="Rubio M."/>
            <person name="Liu C."/>
            <person name="Kukat C."/>
            <person name="Ruiz D."/>
            <person name="Huettel B."/>
            <person name="Schneeberger K."/>
        </authorList>
    </citation>
    <scope>NUCLEOTIDE SEQUENCE [LARGE SCALE GENOMIC DNA]</scope>
    <source>
        <strain evidence="4">cv. Rojo Pasion</strain>
    </source>
</reference>
<keyword evidence="4" id="KW-1185">Reference proteome</keyword>
<sequence length="158" mass="18349">MRAHHDLSTGSEYKRKEPRHLSWNWERDWDPRDESEWGDEDEEAKPVGGDDGLVDDEVNMENKVVAERIGQYSVYKVKNEMTMGELENLRLEYGIPDTIELRLLRKNDKASQPPNGSVLIHLGFFLCGFRLPLHPYVHKFLRTLGLALMQINPNVYIA</sequence>
<feature type="domain" description="Transposase (putative) gypsy type" evidence="2">
    <location>
        <begin position="120"/>
        <end position="156"/>
    </location>
</feature>
<organism evidence="3 4">
    <name type="scientific">Prunus armeniaca</name>
    <name type="common">Apricot</name>
    <name type="synonym">Armeniaca vulgaris</name>
    <dbReference type="NCBI Taxonomy" id="36596"/>
    <lineage>
        <taxon>Eukaryota</taxon>
        <taxon>Viridiplantae</taxon>
        <taxon>Streptophyta</taxon>
        <taxon>Embryophyta</taxon>
        <taxon>Tracheophyta</taxon>
        <taxon>Spermatophyta</taxon>
        <taxon>Magnoliopsida</taxon>
        <taxon>eudicotyledons</taxon>
        <taxon>Gunneridae</taxon>
        <taxon>Pentapetalae</taxon>
        <taxon>rosids</taxon>
        <taxon>fabids</taxon>
        <taxon>Rosales</taxon>
        <taxon>Rosaceae</taxon>
        <taxon>Amygdaloideae</taxon>
        <taxon>Amygdaleae</taxon>
        <taxon>Prunus</taxon>
    </lineage>
</organism>